<evidence type="ECO:0000259" key="16">
    <source>
        <dbReference type="Pfam" id="PF02737"/>
    </source>
</evidence>
<evidence type="ECO:0000256" key="5">
    <source>
        <dbReference type="ARBA" id="ARBA00022963"/>
    </source>
</evidence>
<dbReference type="OrthoDB" id="5287258at2"/>
<evidence type="ECO:0000256" key="11">
    <source>
        <dbReference type="ARBA" id="ARBA00023239"/>
    </source>
</evidence>
<dbReference type="InterPro" id="IPR036291">
    <property type="entry name" value="NAD(P)-bd_dom_sf"/>
</dbReference>
<dbReference type="GO" id="GO:0003857">
    <property type="term" value="F:(3S)-3-hydroxyacyl-CoA dehydrogenase (NAD+) activity"/>
    <property type="evidence" value="ECO:0007669"/>
    <property type="project" value="UniProtKB-EC"/>
</dbReference>
<evidence type="ECO:0000256" key="13">
    <source>
        <dbReference type="ARBA" id="ARBA00049556"/>
    </source>
</evidence>
<evidence type="ECO:0000256" key="2">
    <source>
        <dbReference type="ARBA" id="ARBA00005005"/>
    </source>
</evidence>
<keyword evidence="12" id="KW-0511">Multifunctional enzyme</keyword>
<comment type="similarity">
    <text evidence="3">In the N-terminal section; belongs to the enoyl-CoA hydratase/isomerase family.</text>
</comment>
<evidence type="ECO:0000256" key="12">
    <source>
        <dbReference type="ARBA" id="ARBA00023268"/>
    </source>
</evidence>
<dbReference type="Gene3D" id="1.10.1040.50">
    <property type="match status" value="1"/>
</dbReference>
<comment type="catalytic activity">
    <reaction evidence="13">
        <text>a (3S)-3-hydroxyacyl-CoA + NAD(+) = a 3-oxoacyl-CoA + NADH + H(+)</text>
        <dbReference type="Rhea" id="RHEA:22432"/>
        <dbReference type="ChEBI" id="CHEBI:15378"/>
        <dbReference type="ChEBI" id="CHEBI:57318"/>
        <dbReference type="ChEBI" id="CHEBI:57540"/>
        <dbReference type="ChEBI" id="CHEBI:57945"/>
        <dbReference type="ChEBI" id="CHEBI:90726"/>
        <dbReference type="EC" id="1.1.1.35"/>
    </reaction>
</comment>
<keyword evidence="18" id="KW-1185">Reference proteome</keyword>
<dbReference type="EMBL" id="RBZV01000001">
    <property type="protein sequence ID" value="RKP52108.1"/>
    <property type="molecule type" value="Genomic_DNA"/>
</dbReference>
<accession>A0A494XNB4</accession>
<evidence type="ECO:0000259" key="15">
    <source>
        <dbReference type="Pfam" id="PF00725"/>
    </source>
</evidence>
<evidence type="ECO:0000256" key="14">
    <source>
        <dbReference type="RuleBase" id="RU003707"/>
    </source>
</evidence>
<dbReference type="InterPro" id="IPR001753">
    <property type="entry name" value="Enoyl-CoA_hydra/iso"/>
</dbReference>
<dbReference type="InterPro" id="IPR008927">
    <property type="entry name" value="6-PGluconate_DH-like_C_sf"/>
</dbReference>
<dbReference type="InterPro" id="IPR018376">
    <property type="entry name" value="Enoyl-CoA_hyd/isom_CS"/>
</dbReference>
<dbReference type="InterPro" id="IPR006176">
    <property type="entry name" value="3-OHacyl-CoA_DH_NAD-bd"/>
</dbReference>
<keyword evidence="9" id="KW-0576">Peroxisome</keyword>
<dbReference type="Pfam" id="PF00725">
    <property type="entry name" value="3HCDH"/>
    <property type="match status" value="2"/>
</dbReference>
<dbReference type="GO" id="GO:0004300">
    <property type="term" value="F:enoyl-CoA hydratase activity"/>
    <property type="evidence" value="ECO:0007669"/>
    <property type="project" value="UniProtKB-ARBA"/>
</dbReference>
<dbReference type="FunFam" id="3.40.50.720:FF:000009">
    <property type="entry name" value="Fatty oxidation complex, alpha subunit"/>
    <property type="match status" value="1"/>
</dbReference>
<dbReference type="AlphaFoldDB" id="A0A494XNB4"/>
<dbReference type="SUPFAM" id="SSF51735">
    <property type="entry name" value="NAD(P)-binding Rossmann-fold domains"/>
    <property type="match status" value="1"/>
</dbReference>
<comment type="caution">
    <text evidence="17">The sequence shown here is derived from an EMBL/GenBank/DDBJ whole genome shotgun (WGS) entry which is preliminary data.</text>
</comment>
<dbReference type="Gene3D" id="3.40.50.720">
    <property type="entry name" value="NAD(P)-binding Rossmann-like Domain"/>
    <property type="match status" value="1"/>
</dbReference>
<dbReference type="Proteomes" id="UP000280434">
    <property type="component" value="Unassembled WGS sequence"/>
</dbReference>
<feature type="domain" description="3-hydroxyacyl-CoA dehydrogenase C-terminal" evidence="15">
    <location>
        <begin position="612"/>
        <end position="696"/>
    </location>
</feature>
<dbReference type="Pfam" id="PF00378">
    <property type="entry name" value="ECH_1"/>
    <property type="match status" value="1"/>
</dbReference>
<comment type="similarity">
    <text evidence="14">Belongs to the enoyl-CoA hydratase/isomerase family.</text>
</comment>
<gene>
    <name evidence="17" type="ORF">D7S89_00685</name>
</gene>
<evidence type="ECO:0000256" key="3">
    <source>
        <dbReference type="ARBA" id="ARBA00008750"/>
    </source>
</evidence>
<proteinExistence type="inferred from homology"/>
<keyword evidence="5" id="KW-0442">Lipid degradation</keyword>
<evidence type="ECO:0000256" key="7">
    <source>
        <dbReference type="ARBA" id="ARBA00023027"/>
    </source>
</evidence>
<keyword evidence="6" id="KW-0560">Oxidoreductase</keyword>
<organism evidence="17 18">
    <name type="scientific">Trinickia fusca</name>
    <dbReference type="NCBI Taxonomy" id="2419777"/>
    <lineage>
        <taxon>Bacteria</taxon>
        <taxon>Pseudomonadati</taxon>
        <taxon>Pseudomonadota</taxon>
        <taxon>Betaproteobacteria</taxon>
        <taxon>Burkholderiales</taxon>
        <taxon>Burkholderiaceae</taxon>
        <taxon>Trinickia</taxon>
    </lineage>
</organism>
<feature type="domain" description="3-hydroxyacyl-CoA dehydrogenase NAD binding" evidence="16">
    <location>
        <begin position="303"/>
        <end position="478"/>
    </location>
</feature>
<dbReference type="RefSeq" id="WP_121274819.1">
    <property type="nucleotide sequence ID" value="NZ_RBZV01000001.1"/>
</dbReference>
<feature type="domain" description="3-hydroxyacyl-CoA dehydrogenase C-terminal" evidence="15">
    <location>
        <begin position="483"/>
        <end position="576"/>
    </location>
</feature>
<comment type="pathway">
    <text evidence="2">Lipid metabolism; fatty acid beta-oxidation.</text>
</comment>
<dbReference type="GO" id="GO:0070403">
    <property type="term" value="F:NAD+ binding"/>
    <property type="evidence" value="ECO:0007669"/>
    <property type="project" value="InterPro"/>
</dbReference>
<evidence type="ECO:0000256" key="1">
    <source>
        <dbReference type="ARBA" id="ARBA00004275"/>
    </source>
</evidence>
<evidence type="ECO:0000256" key="8">
    <source>
        <dbReference type="ARBA" id="ARBA00023098"/>
    </source>
</evidence>
<dbReference type="UniPathway" id="UPA00659"/>
<dbReference type="PANTHER" id="PTHR23309">
    <property type="entry name" value="3-HYDROXYACYL-COA DEHYROGENASE"/>
    <property type="match status" value="1"/>
</dbReference>
<name>A0A494XNB4_9BURK</name>
<dbReference type="Gene3D" id="3.90.226.10">
    <property type="entry name" value="2-enoyl-CoA Hydratase, Chain A, domain 1"/>
    <property type="match status" value="1"/>
</dbReference>
<keyword evidence="8" id="KW-0443">Lipid metabolism</keyword>
<dbReference type="GO" id="GO:0006635">
    <property type="term" value="P:fatty acid beta-oxidation"/>
    <property type="evidence" value="ECO:0007669"/>
    <property type="project" value="UniProtKB-UniPathway"/>
</dbReference>
<keyword evidence="4" id="KW-0276">Fatty acid metabolism</keyword>
<evidence type="ECO:0000256" key="10">
    <source>
        <dbReference type="ARBA" id="ARBA00023235"/>
    </source>
</evidence>
<comment type="subcellular location">
    <subcellularLocation>
        <location evidence="1">Peroxisome</location>
    </subcellularLocation>
</comment>
<dbReference type="SUPFAM" id="SSF52096">
    <property type="entry name" value="ClpP/crotonase"/>
    <property type="match status" value="1"/>
</dbReference>
<evidence type="ECO:0000256" key="4">
    <source>
        <dbReference type="ARBA" id="ARBA00022832"/>
    </source>
</evidence>
<reference evidence="17 18" key="1">
    <citation type="submission" date="2018-10" db="EMBL/GenBank/DDBJ databases">
        <title>Paraburkholderia sp. 7MK8-2, isolated from soil.</title>
        <authorList>
            <person name="Gao Z.-H."/>
            <person name="Qiu L.-H."/>
        </authorList>
    </citation>
    <scope>NUCLEOTIDE SEQUENCE [LARGE SCALE GENOMIC DNA]</scope>
    <source>
        <strain evidence="17 18">7MK8-2</strain>
    </source>
</reference>
<dbReference type="PROSITE" id="PS00166">
    <property type="entry name" value="ENOYL_COA_HYDRATASE"/>
    <property type="match status" value="1"/>
</dbReference>
<protein>
    <submittedName>
        <fullName evidence="17">3-hydroxyacyl-CoA dehydrogenase</fullName>
    </submittedName>
</protein>
<dbReference type="GO" id="GO:0016853">
    <property type="term" value="F:isomerase activity"/>
    <property type="evidence" value="ECO:0007669"/>
    <property type="project" value="UniProtKB-KW"/>
</dbReference>
<evidence type="ECO:0000313" key="17">
    <source>
        <dbReference type="EMBL" id="RKP52108.1"/>
    </source>
</evidence>
<keyword evidence="10" id="KW-0413">Isomerase</keyword>
<sequence length="707" mass="74777">MTQSTPAPVVSSTLHGNVLVLAIDHPPVNALSVDVRRGLLAAIEAAELDAAVAAVLIVGAGRNFIAGADIREFGKPPLPPLLPAVCNRIEACSKPVVAAIHGAALGGGLEIALAAHYRLAVAGAKLGLPEVQLGLLPGAGGTQRTPRLIGAAAALDLMLSGRHASAEEAATLGLVDRLGTSDDVLGEGLAYVRELLAAGSAARPTRAADALADEAASRAAIDAARKQTASRSRGLFSPLKIIEATEAALTLPFDEGLALERKFFLECLESPQRAGLVHAFFAEREVAKAPETRAATARPIASVGVIGGGTMGAGIAVAVLDAGLPVTMIERDDAALARGKAQVERVYDGLVAKGRISADAKAAALARFTGSTSYDALAQVDLVIEAVFEDMAVKKAVFTELERVCKPGAILATNTSYLDIDDIAATTSRPADVVGLHFFSPANVMKLLEVVVPARVSADVVATAFEFAKRLRKVPVRAGVCDGFIGNRLLAVYRTAADYLMEDGASPYQIDRAMREFGYPMGPYQVVDLAGGDIGWAARKRRAPTRDPRARYVQIADRLCERGWFGQKTGRGFYLYPEGARTGTPDPEVEAIIDEERQRAGITPRSFGDEEIVRRLMCAVINEAANVVREGIALRPLDVDVTLVHGYGFPRYRGGPMKYADMLGLAHVLADLRTFEQEDALFWKPSPLIVELVERGADFASLNGTDA</sequence>
<keyword evidence="11" id="KW-0456">Lyase</keyword>
<evidence type="ECO:0000313" key="18">
    <source>
        <dbReference type="Proteomes" id="UP000280434"/>
    </source>
</evidence>
<dbReference type="Pfam" id="PF02737">
    <property type="entry name" value="3HCDH_N"/>
    <property type="match status" value="1"/>
</dbReference>
<keyword evidence="7" id="KW-0520">NAD</keyword>
<dbReference type="SUPFAM" id="SSF48179">
    <property type="entry name" value="6-phosphogluconate dehydrogenase C-terminal domain-like"/>
    <property type="match status" value="2"/>
</dbReference>
<evidence type="ECO:0000256" key="9">
    <source>
        <dbReference type="ARBA" id="ARBA00023140"/>
    </source>
</evidence>
<dbReference type="InterPro" id="IPR029045">
    <property type="entry name" value="ClpP/crotonase-like_dom_sf"/>
</dbReference>
<dbReference type="CDD" id="cd06558">
    <property type="entry name" value="crotonase-like"/>
    <property type="match status" value="1"/>
</dbReference>
<dbReference type="InterPro" id="IPR006108">
    <property type="entry name" value="3HC_DH_C"/>
</dbReference>
<dbReference type="FunFam" id="1.10.1040.50:FF:000006">
    <property type="entry name" value="Peroxisomal bifunctional enzyme"/>
    <property type="match status" value="1"/>
</dbReference>
<evidence type="ECO:0000256" key="6">
    <source>
        <dbReference type="ARBA" id="ARBA00023002"/>
    </source>
</evidence>